<dbReference type="AlphaFoldDB" id="A0A075HPF4"/>
<feature type="domain" description="BFN" evidence="1">
    <location>
        <begin position="8"/>
        <end position="140"/>
    </location>
</feature>
<dbReference type="SUPFAM" id="SSF103256">
    <property type="entry name" value="Hypothetical protein TM0160"/>
    <property type="match status" value="1"/>
</dbReference>
<dbReference type="Gene3D" id="3.10.690.10">
    <property type="entry name" value="Bifunctional nuclease domain"/>
    <property type="match status" value="1"/>
</dbReference>
<name>A0A075HPF4_9ARCH</name>
<protein>
    <recommendedName>
        <fullName evidence="1">BFN domain-containing protein</fullName>
    </recommendedName>
</protein>
<dbReference type="InterPro" id="IPR003729">
    <property type="entry name" value="Bi_nuclease_dom"/>
</dbReference>
<evidence type="ECO:0000259" key="1">
    <source>
        <dbReference type="PROSITE" id="PS51658"/>
    </source>
</evidence>
<dbReference type="GO" id="GO:0004518">
    <property type="term" value="F:nuclease activity"/>
    <property type="evidence" value="ECO:0007669"/>
    <property type="project" value="InterPro"/>
</dbReference>
<evidence type="ECO:0000313" key="2">
    <source>
        <dbReference type="EMBL" id="AIF16312.1"/>
    </source>
</evidence>
<reference evidence="2" key="1">
    <citation type="journal article" date="2014" name="Genome Biol. Evol.">
        <title>Pangenome evidence for extensive interdomain horizontal transfer affecting lineage core and shell genes in uncultured planktonic thaumarchaeota and euryarchaeota.</title>
        <authorList>
            <person name="Deschamps P."/>
            <person name="Zivanovic Y."/>
            <person name="Moreira D."/>
            <person name="Rodriguez-Valera F."/>
            <person name="Lopez-Garcia P."/>
        </authorList>
    </citation>
    <scope>NUCLEOTIDE SEQUENCE</scope>
</reference>
<organism evidence="2">
    <name type="scientific">uncultured marine thaumarchaeote KM3_73_E02</name>
    <dbReference type="NCBI Taxonomy" id="1456267"/>
    <lineage>
        <taxon>Archaea</taxon>
        <taxon>Nitrososphaerota</taxon>
        <taxon>environmental samples</taxon>
    </lineage>
</organism>
<dbReference type="InterPro" id="IPR036104">
    <property type="entry name" value="BFN_sf"/>
</dbReference>
<proteinExistence type="predicted"/>
<dbReference type="PROSITE" id="PS51658">
    <property type="entry name" value="BFN"/>
    <property type="match status" value="1"/>
</dbReference>
<dbReference type="Pfam" id="PF02577">
    <property type="entry name" value="BFN_dom"/>
    <property type="match status" value="1"/>
</dbReference>
<accession>A0A075HPF4</accession>
<dbReference type="EMBL" id="KF901051">
    <property type="protein sequence ID" value="AIF16312.1"/>
    <property type="molecule type" value="Genomic_DNA"/>
</dbReference>
<sequence>MKIDDAQEQDYEIVKISHIGFVDEYGIEGLMLLSSNDGREFHMNAFSGEVATHILSFLKNDQSVPTIYRMLEEICEENETVLVKVKIYESGAALRANLYFTGKKEMILRNYRASDAIALATYYKIPILVRNSLLRETMKA</sequence>